<dbReference type="Proteomes" id="UP000317422">
    <property type="component" value="Unassembled WGS sequence"/>
</dbReference>
<organism evidence="1 2">
    <name type="scientific">Haloactinospora alba</name>
    <dbReference type="NCBI Taxonomy" id="405555"/>
    <lineage>
        <taxon>Bacteria</taxon>
        <taxon>Bacillati</taxon>
        <taxon>Actinomycetota</taxon>
        <taxon>Actinomycetes</taxon>
        <taxon>Streptosporangiales</taxon>
        <taxon>Nocardiopsidaceae</taxon>
        <taxon>Haloactinospora</taxon>
    </lineage>
</organism>
<evidence type="ECO:0000313" key="2">
    <source>
        <dbReference type="Proteomes" id="UP000317422"/>
    </source>
</evidence>
<keyword evidence="2" id="KW-1185">Reference proteome</keyword>
<dbReference type="SUPFAM" id="SSF54427">
    <property type="entry name" value="NTF2-like"/>
    <property type="match status" value="1"/>
</dbReference>
<sequence length="142" mass="16038">MDATATRELYRRWLPGMWNAAPEEMDSLARRLFAPGAVAHWDQGRDHVGPEEIAEQVRTAVTMFRDVRVALLTEPIVDGAWVVGRWEFAANYPGGVPGFDAPPGTSVRYRGVDVMRVDGDRFVEYWPHGDNLELMRQLRALG</sequence>
<evidence type="ECO:0000313" key="1">
    <source>
        <dbReference type="EMBL" id="TQN28717.1"/>
    </source>
</evidence>
<dbReference type="InterPro" id="IPR009959">
    <property type="entry name" value="Cyclase_SnoaL-like"/>
</dbReference>
<dbReference type="OrthoDB" id="4153705at2"/>
<comment type="caution">
    <text evidence="1">The sequence shown here is derived from an EMBL/GenBank/DDBJ whole genome shotgun (WGS) entry which is preliminary data.</text>
</comment>
<accession>A0A543NA51</accession>
<name>A0A543NA51_9ACTN</name>
<dbReference type="EMBL" id="VFQC01000002">
    <property type="protein sequence ID" value="TQN28717.1"/>
    <property type="molecule type" value="Genomic_DNA"/>
</dbReference>
<dbReference type="Pfam" id="PF07366">
    <property type="entry name" value="SnoaL"/>
    <property type="match status" value="1"/>
</dbReference>
<protein>
    <submittedName>
        <fullName evidence="1">SnoaL-like polyketide cyclase</fullName>
    </submittedName>
</protein>
<dbReference type="InterPro" id="IPR032710">
    <property type="entry name" value="NTF2-like_dom_sf"/>
</dbReference>
<reference evidence="1 2" key="1">
    <citation type="submission" date="2019-06" db="EMBL/GenBank/DDBJ databases">
        <title>Sequencing the genomes of 1000 actinobacteria strains.</title>
        <authorList>
            <person name="Klenk H.-P."/>
        </authorList>
    </citation>
    <scope>NUCLEOTIDE SEQUENCE [LARGE SCALE GENOMIC DNA]</scope>
    <source>
        <strain evidence="1 2">DSM 45015</strain>
    </source>
</reference>
<dbReference type="RefSeq" id="WP_141925726.1">
    <property type="nucleotide sequence ID" value="NZ_VFQC01000002.1"/>
</dbReference>
<proteinExistence type="predicted"/>
<gene>
    <name evidence="1" type="ORF">FHX37_4078</name>
</gene>
<dbReference type="Gene3D" id="3.10.450.50">
    <property type="match status" value="1"/>
</dbReference>
<dbReference type="GO" id="GO:0030638">
    <property type="term" value="P:polyketide metabolic process"/>
    <property type="evidence" value="ECO:0007669"/>
    <property type="project" value="InterPro"/>
</dbReference>
<dbReference type="AlphaFoldDB" id="A0A543NA51"/>